<keyword evidence="2" id="KW-0378">Hydrolase</keyword>
<dbReference type="SUPFAM" id="SSF56219">
    <property type="entry name" value="DNase I-like"/>
    <property type="match status" value="1"/>
</dbReference>
<dbReference type="eggNOG" id="COG3568">
    <property type="taxonomic scope" value="Bacteria"/>
</dbReference>
<dbReference type="GO" id="GO:0016158">
    <property type="term" value="F:inositol hexakisphosphate 3-phosphatase activity"/>
    <property type="evidence" value="ECO:0007669"/>
    <property type="project" value="UniProtKB-EC"/>
</dbReference>
<evidence type="ECO:0000259" key="1">
    <source>
        <dbReference type="Pfam" id="PF03372"/>
    </source>
</evidence>
<dbReference type="InterPro" id="IPR005135">
    <property type="entry name" value="Endo/exonuclease/phosphatase"/>
</dbReference>
<dbReference type="OrthoDB" id="292013at2"/>
<dbReference type="InterPro" id="IPR036691">
    <property type="entry name" value="Endo/exonu/phosph_ase_sf"/>
</dbReference>
<feature type="domain" description="Endonuclease/exonuclease/phosphatase" evidence="1">
    <location>
        <begin position="34"/>
        <end position="296"/>
    </location>
</feature>
<proteinExistence type="predicted"/>
<comment type="caution">
    <text evidence="2">The sequence shown here is derived from an EMBL/GenBank/DDBJ whole genome shotgun (WGS) entry which is preliminary data.</text>
</comment>
<dbReference type="Proteomes" id="UP000015347">
    <property type="component" value="Unassembled WGS sequence"/>
</dbReference>
<sequence length="313" mass="33369">MATAAAAESLTLATWHVDLSRRGPGLLLRDLLEPAAEIEAVVAEIAAVDPDVLVLTDIDYDRELVALTRLAALLEAAGAAYPYRFALRPNTGRPTGLDLDGDGLLGGPRDAQGYGEFSGQGGMAVLSRRPFGAVRDFSALLWADLPGNLRIESDPAPGVQRLSSSGHWALPVKTAAGPVELLIHHATPPVFDGPEDRNGRRNADELRLWLRYLDGDLGAPPPARFVLIGDANLDPARGDGRHAAMRDVLEDPRFRDPLPGQATVSWEQTGPMRVSYILPSAGLRVSDAAVRPVAPPLAHRLVWVTLSLPAGAP</sequence>
<dbReference type="STRING" id="1123237.Salmuc_04164"/>
<organism evidence="2 3">
    <name type="scientific">Salipiger mucosus DSM 16094</name>
    <dbReference type="NCBI Taxonomy" id="1123237"/>
    <lineage>
        <taxon>Bacteria</taxon>
        <taxon>Pseudomonadati</taxon>
        <taxon>Pseudomonadota</taxon>
        <taxon>Alphaproteobacteria</taxon>
        <taxon>Rhodobacterales</taxon>
        <taxon>Roseobacteraceae</taxon>
        <taxon>Salipiger</taxon>
    </lineage>
</organism>
<accession>S9QNJ2</accession>
<evidence type="ECO:0000313" key="2">
    <source>
        <dbReference type="EMBL" id="EPX83011.1"/>
    </source>
</evidence>
<keyword evidence="3" id="KW-1185">Reference proteome</keyword>
<gene>
    <name evidence="2" type="ORF">Salmuc_04164</name>
</gene>
<reference evidence="3" key="1">
    <citation type="journal article" date="2014" name="Stand. Genomic Sci.">
        <title>Genome sequence of the exopolysaccharide-producing Salipiger mucosus type strain (DSM 16094(T)), a moderately halophilic member of the Roseobacter clade.</title>
        <authorList>
            <person name="Riedel T."/>
            <person name="Spring S."/>
            <person name="Fiebig A."/>
            <person name="Petersen J."/>
            <person name="Kyrpides N.C."/>
            <person name="Goker M."/>
            <person name="Klenk H.P."/>
        </authorList>
    </citation>
    <scope>NUCLEOTIDE SEQUENCE [LARGE SCALE GENOMIC DNA]</scope>
    <source>
        <strain evidence="3">DSM 16094</strain>
    </source>
</reference>
<dbReference type="Gene3D" id="3.60.10.10">
    <property type="entry name" value="Endonuclease/exonuclease/phosphatase"/>
    <property type="match status" value="1"/>
</dbReference>
<dbReference type="EMBL" id="APVH01000018">
    <property type="protein sequence ID" value="EPX83011.1"/>
    <property type="molecule type" value="Genomic_DNA"/>
</dbReference>
<protein>
    <submittedName>
        <fullName evidence="2">3-phytase</fullName>
        <ecNumber evidence="2">3.1.3.8</ecNumber>
    </submittedName>
</protein>
<name>S9QNJ2_9RHOB</name>
<dbReference type="AlphaFoldDB" id="S9QNJ2"/>
<dbReference type="RefSeq" id="WP_020041477.1">
    <property type="nucleotide sequence ID" value="NZ_KE557275.1"/>
</dbReference>
<dbReference type="Pfam" id="PF03372">
    <property type="entry name" value="Exo_endo_phos"/>
    <property type="match status" value="1"/>
</dbReference>
<dbReference type="EC" id="3.1.3.8" evidence="2"/>
<dbReference type="HOGENOM" id="CLU_042670_1_0_5"/>
<evidence type="ECO:0000313" key="3">
    <source>
        <dbReference type="Proteomes" id="UP000015347"/>
    </source>
</evidence>